<evidence type="ECO:0000313" key="2">
    <source>
        <dbReference type="Proteomes" id="UP000018144"/>
    </source>
</evidence>
<organism evidence="1 2">
    <name type="scientific">Pyronema omphalodes (strain CBS 100304)</name>
    <name type="common">Pyronema confluens</name>
    <dbReference type="NCBI Taxonomy" id="1076935"/>
    <lineage>
        <taxon>Eukaryota</taxon>
        <taxon>Fungi</taxon>
        <taxon>Dikarya</taxon>
        <taxon>Ascomycota</taxon>
        <taxon>Pezizomycotina</taxon>
        <taxon>Pezizomycetes</taxon>
        <taxon>Pezizales</taxon>
        <taxon>Pyronemataceae</taxon>
        <taxon>Pyronema</taxon>
    </lineage>
</organism>
<dbReference type="Proteomes" id="UP000018144">
    <property type="component" value="Unassembled WGS sequence"/>
</dbReference>
<name>U4LVW2_PYROM</name>
<dbReference type="AlphaFoldDB" id="U4LVW2"/>
<protein>
    <submittedName>
        <fullName evidence="1">Uncharacterized protein</fullName>
    </submittedName>
</protein>
<evidence type="ECO:0000313" key="1">
    <source>
        <dbReference type="EMBL" id="CCX32881.1"/>
    </source>
</evidence>
<gene>
    <name evidence="1" type="ORF">PCON_13732</name>
</gene>
<reference evidence="1 2" key="1">
    <citation type="journal article" date="2013" name="PLoS Genet.">
        <title>The genome and development-dependent transcriptomes of Pyronema confluens: a window into fungal evolution.</title>
        <authorList>
            <person name="Traeger S."/>
            <person name="Altegoer F."/>
            <person name="Freitag M."/>
            <person name="Gabaldon T."/>
            <person name="Kempken F."/>
            <person name="Kumar A."/>
            <person name="Marcet-Houben M."/>
            <person name="Poggeler S."/>
            <person name="Stajich J.E."/>
            <person name="Nowrousian M."/>
        </authorList>
    </citation>
    <scope>NUCLEOTIDE SEQUENCE [LARGE SCALE GENOMIC DNA]</scope>
    <source>
        <strain evidence="2">CBS 100304</strain>
        <tissue evidence="1">Vegetative mycelium</tissue>
    </source>
</reference>
<keyword evidence="2" id="KW-1185">Reference proteome</keyword>
<accession>U4LVW2</accession>
<proteinExistence type="predicted"/>
<sequence length="75" mass="8050">MVFLWLVRWWLSVMSLVARLGWLVSKAVAVSGVARVCHRVGFLCHLGTDQRVVSQLPVASGRSGPVGGECAISGE</sequence>
<dbReference type="EMBL" id="HF935907">
    <property type="protein sequence ID" value="CCX32881.1"/>
    <property type="molecule type" value="Genomic_DNA"/>
</dbReference>